<dbReference type="SUPFAM" id="SSF53474">
    <property type="entry name" value="alpha/beta-Hydrolases"/>
    <property type="match status" value="1"/>
</dbReference>
<dbReference type="Pfam" id="PF01764">
    <property type="entry name" value="Lipase_3"/>
    <property type="match status" value="1"/>
</dbReference>
<sequence>MRSKQRSLCAGASFLRESSKALDEAAFAARRYSDLSSAWARLVAPAFSRVSSAFESATNGCFDDRKPSGVATTSNTAAPSQHDTNGSVLNRETTCSANLGSGVATNDASHVITNQSGPAEELATSRPILNNAAETTQPSDTLPVNQPRCFPDAPIATSAPSRPYFKVLGRRREDPGEATHHPKHHQQQQHHHHHHHHHQQHGSSATSSPTSASSPGSSTHTATTASISAADPGPGLMAVLGAMAGVVRGLGSTGLATFGLQALARRHEAAGLQDHPSGRVLQAGAVTEVEAERLLDALELAHGAYRRSASALAAKTCLRAAHVRVWRPQGGRLQPGYFVAVDYPGRRVVWGVRGTRVFSDLLTDLAMAAHPLGRGAAHWGMTHAAHWLLQQEARNVGALLQSLRPAGSFRLQLVGHSLGGAVAALAAVMLREGLVEPARLAGIPPEAVSCIAFAPPAVMTPELAEACRPYVTSVVLNNDIVPRFNAASLALLQEELQGIDWFGELQQTILDHTTLRSLSSTLGSLTPSFTPSLSPSPAAVANSSALVPTATPPNQPDAAPHPASPG</sequence>
<feature type="compositionally biased region" description="Basic and acidic residues" evidence="1">
    <location>
        <begin position="170"/>
        <end position="180"/>
    </location>
</feature>
<reference evidence="3 4" key="1">
    <citation type="journal article" date="2021" name="Sci. Rep.">
        <title>Genome sequencing of the multicellular alga Astrephomene provides insights into convergent evolution of germ-soma differentiation.</title>
        <authorList>
            <person name="Yamashita S."/>
            <person name="Yamamoto K."/>
            <person name="Matsuzaki R."/>
            <person name="Suzuki S."/>
            <person name="Yamaguchi H."/>
            <person name="Hirooka S."/>
            <person name="Minakuchi Y."/>
            <person name="Miyagishima S."/>
            <person name="Kawachi M."/>
            <person name="Toyoda A."/>
            <person name="Nozaki H."/>
        </authorList>
    </citation>
    <scope>NUCLEOTIDE SEQUENCE [LARGE SCALE GENOMIC DNA]</scope>
    <source>
        <strain evidence="3 4">NIES-4017</strain>
    </source>
</reference>
<feature type="compositionally biased region" description="Polar residues" evidence="1">
    <location>
        <begin position="134"/>
        <end position="144"/>
    </location>
</feature>
<feature type="compositionally biased region" description="Basic residues" evidence="1">
    <location>
        <begin position="181"/>
        <end position="200"/>
    </location>
</feature>
<feature type="domain" description="Fungal lipase-type" evidence="2">
    <location>
        <begin position="352"/>
        <end position="486"/>
    </location>
</feature>
<protein>
    <recommendedName>
        <fullName evidence="2">Fungal lipase-type domain-containing protein</fullName>
    </recommendedName>
</protein>
<dbReference type="AlphaFoldDB" id="A0AAD3DSL1"/>
<dbReference type="PANTHER" id="PTHR47418">
    <property type="entry name" value="ALPHA/BETA-HYDROLASES SUPERFAMILY PROTEIN"/>
    <property type="match status" value="1"/>
</dbReference>
<organism evidence="3 4">
    <name type="scientific">Astrephomene gubernaculifera</name>
    <dbReference type="NCBI Taxonomy" id="47775"/>
    <lineage>
        <taxon>Eukaryota</taxon>
        <taxon>Viridiplantae</taxon>
        <taxon>Chlorophyta</taxon>
        <taxon>core chlorophytes</taxon>
        <taxon>Chlorophyceae</taxon>
        <taxon>CS clade</taxon>
        <taxon>Chlamydomonadales</taxon>
        <taxon>Astrephomenaceae</taxon>
        <taxon>Astrephomene</taxon>
    </lineage>
</organism>
<feature type="region of interest" description="Disordered" evidence="1">
    <location>
        <begin position="134"/>
        <end position="228"/>
    </location>
</feature>
<dbReference type="CDD" id="cd00519">
    <property type="entry name" value="Lipase_3"/>
    <property type="match status" value="1"/>
</dbReference>
<evidence type="ECO:0000313" key="3">
    <source>
        <dbReference type="EMBL" id="GFR47290.1"/>
    </source>
</evidence>
<keyword evidence="4" id="KW-1185">Reference proteome</keyword>
<dbReference type="InterPro" id="IPR002921">
    <property type="entry name" value="Fungal_lipase-type"/>
</dbReference>
<proteinExistence type="predicted"/>
<feature type="compositionally biased region" description="Polar residues" evidence="1">
    <location>
        <begin position="70"/>
        <end position="88"/>
    </location>
</feature>
<evidence type="ECO:0000313" key="4">
    <source>
        <dbReference type="Proteomes" id="UP001054857"/>
    </source>
</evidence>
<accession>A0AAD3DSL1</accession>
<dbReference type="InterPro" id="IPR029058">
    <property type="entry name" value="AB_hydrolase_fold"/>
</dbReference>
<dbReference type="Gene3D" id="3.40.50.1820">
    <property type="entry name" value="alpha/beta hydrolase"/>
    <property type="match status" value="1"/>
</dbReference>
<feature type="compositionally biased region" description="Low complexity" evidence="1">
    <location>
        <begin position="533"/>
        <end position="548"/>
    </location>
</feature>
<feature type="compositionally biased region" description="Low complexity" evidence="1">
    <location>
        <begin position="201"/>
        <end position="228"/>
    </location>
</feature>
<evidence type="ECO:0000259" key="2">
    <source>
        <dbReference type="Pfam" id="PF01764"/>
    </source>
</evidence>
<evidence type="ECO:0000256" key="1">
    <source>
        <dbReference type="SAM" id="MobiDB-lite"/>
    </source>
</evidence>
<comment type="caution">
    <text evidence="3">The sequence shown here is derived from an EMBL/GenBank/DDBJ whole genome shotgun (WGS) entry which is preliminary data.</text>
</comment>
<name>A0AAD3DSL1_9CHLO</name>
<feature type="non-terminal residue" evidence="3">
    <location>
        <position position="566"/>
    </location>
</feature>
<dbReference type="EMBL" id="BMAR01000017">
    <property type="protein sequence ID" value="GFR47290.1"/>
    <property type="molecule type" value="Genomic_DNA"/>
</dbReference>
<gene>
    <name evidence="3" type="ORF">Agub_g8977</name>
</gene>
<dbReference type="Proteomes" id="UP001054857">
    <property type="component" value="Unassembled WGS sequence"/>
</dbReference>
<feature type="region of interest" description="Disordered" evidence="1">
    <location>
        <begin position="64"/>
        <end position="88"/>
    </location>
</feature>
<dbReference type="GO" id="GO:0006629">
    <property type="term" value="P:lipid metabolic process"/>
    <property type="evidence" value="ECO:0007669"/>
    <property type="project" value="InterPro"/>
</dbReference>
<feature type="region of interest" description="Disordered" evidence="1">
    <location>
        <begin position="533"/>
        <end position="566"/>
    </location>
</feature>